<protein>
    <submittedName>
        <fullName evidence="1">Uncharacterized protein</fullName>
    </submittedName>
</protein>
<comment type="caution">
    <text evidence="1">The sequence shown here is derived from an EMBL/GenBank/DDBJ whole genome shotgun (WGS) entry which is preliminary data.</text>
</comment>
<evidence type="ECO:0000313" key="1">
    <source>
        <dbReference type="EMBL" id="KAI4305424.1"/>
    </source>
</evidence>
<proteinExistence type="predicted"/>
<name>A0ACB9L794_BAUVA</name>
<evidence type="ECO:0000313" key="2">
    <source>
        <dbReference type="Proteomes" id="UP000828941"/>
    </source>
</evidence>
<sequence length="382" mass="40896">MDNTVPFSFPLLSFLPLATITPFVMPMIIGAHFYGHNPSINDSARDSDGHGSHTASTAAGNKVRDAVSLELQEVQQEEGSHLQGFLFINFAIGSFHAMAKGILTVQSAGNYGPGRGSISSIAPRLPSVAVNTIDRRFINKVSLGDGRTLVGKSINGFASNGKKFPIIDGVKASLPHCEDPQYCYPICLDEEKIKGKILLCPKNVDGAIREGFLLGPSGFIVLEEDIVANVDPLPSSYVDINAPLIASFSSRGPNEKVPEIMKPDISAPGVNILAAYPPIYPPSHVDGDKRSVNYSIISGTSMSCPHVAGVAAYIKSFHPDWSPAAIKSAIMTTAKPMNSSEDKEFAYGSGHLNPIEAVNPGLVYELSRDDYVEMLCNIGYNT</sequence>
<dbReference type="Proteomes" id="UP000828941">
    <property type="component" value="Chromosome 12"/>
</dbReference>
<organism evidence="1 2">
    <name type="scientific">Bauhinia variegata</name>
    <name type="common">Purple orchid tree</name>
    <name type="synonym">Phanera variegata</name>
    <dbReference type="NCBI Taxonomy" id="167791"/>
    <lineage>
        <taxon>Eukaryota</taxon>
        <taxon>Viridiplantae</taxon>
        <taxon>Streptophyta</taxon>
        <taxon>Embryophyta</taxon>
        <taxon>Tracheophyta</taxon>
        <taxon>Spermatophyta</taxon>
        <taxon>Magnoliopsida</taxon>
        <taxon>eudicotyledons</taxon>
        <taxon>Gunneridae</taxon>
        <taxon>Pentapetalae</taxon>
        <taxon>rosids</taxon>
        <taxon>fabids</taxon>
        <taxon>Fabales</taxon>
        <taxon>Fabaceae</taxon>
        <taxon>Cercidoideae</taxon>
        <taxon>Cercideae</taxon>
        <taxon>Bauhiniinae</taxon>
        <taxon>Bauhinia</taxon>
    </lineage>
</organism>
<dbReference type="EMBL" id="CM039437">
    <property type="protein sequence ID" value="KAI4305424.1"/>
    <property type="molecule type" value="Genomic_DNA"/>
</dbReference>
<keyword evidence="2" id="KW-1185">Reference proteome</keyword>
<accession>A0ACB9L794</accession>
<reference evidence="1 2" key="1">
    <citation type="journal article" date="2022" name="DNA Res.">
        <title>Chromosomal-level genome assembly of the orchid tree Bauhinia variegata (Leguminosae; Cercidoideae) supports the allotetraploid origin hypothesis of Bauhinia.</title>
        <authorList>
            <person name="Zhong Y."/>
            <person name="Chen Y."/>
            <person name="Zheng D."/>
            <person name="Pang J."/>
            <person name="Liu Y."/>
            <person name="Luo S."/>
            <person name="Meng S."/>
            <person name="Qian L."/>
            <person name="Wei D."/>
            <person name="Dai S."/>
            <person name="Zhou R."/>
        </authorList>
    </citation>
    <scope>NUCLEOTIDE SEQUENCE [LARGE SCALE GENOMIC DNA]</scope>
    <source>
        <strain evidence="1">BV-YZ2020</strain>
    </source>
</reference>
<gene>
    <name evidence="1" type="ORF">L6164_028792</name>
</gene>